<evidence type="ECO:0000313" key="2">
    <source>
        <dbReference type="EMBL" id="SDU85893.1"/>
    </source>
</evidence>
<dbReference type="AlphaFoldDB" id="A0A1H2LY06"/>
<accession>A0A1H2LY06</accession>
<feature type="domain" description="Mycothiol-dependent maleylpyruvate isomerase metal-binding" evidence="1">
    <location>
        <begin position="12"/>
        <end position="132"/>
    </location>
</feature>
<sequence length="196" mass="20094">MSSSHPDAVGGVCDAVAAVLLDPPPQALDSPTPCSGFDLRALVEHFVGTSGALARLGLDRPLDPDDPWGGGAGSAEGDWAALLRGNLADLARGWGRPEAWSGEAQVGGSRLPRAMLGEMALVEVAAHGWDVARALGRTLELPPPAAERVEQAVAATAVLGRQMGAYGPEMEVPADAPALDRALAQAGRDPRWSPAG</sequence>
<evidence type="ECO:0000259" key="1">
    <source>
        <dbReference type="Pfam" id="PF11716"/>
    </source>
</evidence>
<reference evidence="3" key="1">
    <citation type="submission" date="2016-10" db="EMBL/GenBank/DDBJ databases">
        <authorList>
            <person name="Varghese N."/>
            <person name="Submissions S."/>
        </authorList>
    </citation>
    <scope>NUCLEOTIDE SEQUENCE [LARGE SCALE GENOMIC DNA]</scope>
    <source>
        <strain evidence="3">DSM 21743</strain>
    </source>
</reference>
<proteinExistence type="predicted"/>
<dbReference type="NCBIfam" id="TIGR03083">
    <property type="entry name" value="maleylpyruvate isomerase family mycothiol-dependent enzyme"/>
    <property type="match status" value="1"/>
</dbReference>
<dbReference type="InterPro" id="IPR024344">
    <property type="entry name" value="MDMPI_metal-binding"/>
</dbReference>
<dbReference type="STRING" id="546874.SAMN04488544_1072"/>
<dbReference type="Proteomes" id="UP000198825">
    <property type="component" value="Chromosome I"/>
</dbReference>
<dbReference type="SUPFAM" id="SSF109854">
    <property type="entry name" value="DinB/YfiT-like putative metalloenzymes"/>
    <property type="match status" value="1"/>
</dbReference>
<organism evidence="2 3">
    <name type="scientific">Microlunatus sagamiharensis</name>
    <dbReference type="NCBI Taxonomy" id="546874"/>
    <lineage>
        <taxon>Bacteria</taxon>
        <taxon>Bacillati</taxon>
        <taxon>Actinomycetota</taxon>
        <taxon>Actinomycetes</taxon>
        <taxon>Propionibacteriales</taxon>
        <taxon>Propionibacteriaceae</taxon>
        <taxon>Microlunatus</taxon>
    </lineage>
</organism>
<dbReference type="EMBL" id="LT629799">
    <property type="protein sequence ID" value="SDU85893.1"/>
    <property type="molecule type" value="Genomic_DNA"/>
</dbReference>
<keyword evidence="3" id="KW-1185">Reference proteome</keyword>
<gene>
    <name evidence="2" type="ORF">SAMN04488544_1072</name>
</gene>
<dbReference type="RefSeq" id="WP_091073550.1">
    <property type="nucleotide sequence ID" value="NZ_LT629799.1"/>
</dbReference>
<dbReference type="InterPro" id="IPR034660">
    <property type="entry name" value="DinB/YfiT-like"/>
</dbReference>
<dbReference type="InterPro" id="IPR017520">
    <property type="entry name" value="CHP03086"/>
</dbReference>
<dbReference type="OrthoDB" id="5185819at2"/>
<name>A0A1H2LY06_9ACTN</name>
<dbReference type="InterPro" id="IPR017517">
    <property type="entry name" value="Maleyloyr_isom"/>
</dbReference>
<evidence type="ECO:0000313" key="3">
    <source>
        <dbReference type="Proteomes" id="UP000198825"/>
    </source>
</evidence>
<dbReference type="Gene3D" id="1.20.120.450">
    <property type="entry name" value="dinb family like domain"/>
    <property type="match status" value="1"/>
</dbReference>
<protein>
    <submittedName>
        <fullName evidence="2">TIGR03086 family protein</fullName>
    </submittedName>
</protein>
<dbReference type="Pfam" id="PF11716">
    <property type="entry name" value="MDMPI_N"/>
    <property type="match status" value="1"/>
</dbReference>
<dbReference type="GO" id="GO:0046872">
    <property type="term" value="F:metal ion binding"/>
    <property type="evidence" value="ECO:0007669"/>
    <property type="project" value="InterPro"/>
</dbReference>
<dbReference type="NCBIfam" id="TIGR03086">
    <property type="entry name" value="TIGR03086 family metal-binding protein"/>
    <property type="match status" value="1"/>
</dbReference>